<protein>
    <submittedName>
        <fullName evidence="1">Methyltransferase domain-containing protein</fullName>
    </submittedName>
</protein>
<dbReference type="InterPro" id="IPR029063">
    <property type="entry name" value="SAM-dependent_MTases_sf"/>
</dbReference>
<reference evidence="1" key="2">
    <citation type="journal article" date="2021" name="Microbiome">
        <title>Successional dynamics and alternative stable states in a saline activated sludge microbial community over 9 years.</title>
        <authorList>
            <person name="Wang Y."/>
            <person name="Ye J."/>
            <person name="Ju F."/>
            <person name="Liu L."/>
            <person name="Boyd J.A."/>
            <person name="Deng Y."/>
            <person name="Parks D.H."/>
            <person name="Jiang X."/>
            <person name="Yin X."/>
            <person name="Woodcroft B.J."/>
            <person name="Tyson G.W."/>
            <person name="Hugenholtz P."/>
            <person name="Polz M.F."/>
            <person name="Zhang T."/>
        </authorList>
    </citation>
    <scope>NUCLEOTIDE SEQUENCE</scope>
    <source>
        <strain evidence="1">HKST-UBA11</strain>
    </source>
</reference>
<name>A0A955L994_9BACT</name>
<gene>
    <name evidence="1" type="ORF">KC717_05055</name>
</gene>
<sequence>MKTKKRGKRFSKEVYTDEQSSFISNPEYVAQHIVETILDYKDFKSAVELCSCVGSTCIQLAKKIDKVIGIDSNPDRVSMARKNAELYEIDNVQFIHGDVLDSDLLKSIDADIALLDPGWSTRVMDRSSHVSDIDATQPSLRDMFNLTKQYVTNDIVARVPATFTCATLKELGNCKIENIVIDGMVVFKVAYFIGDMEECSEEDIVFE</sequence>
<dbReference type="CDD" id="cd02440">
    <property type="entry name" value="AdoMet_MTases"/>
    <property type="match status" value="1"/>
</dbReference>
<accession>A0A955L994</accession>
<reference evidence="1" key="1">
    <citation type="submission" date="2020-04" db="EMBL/GenBank/DDBJ databases">
        <authorList>
            <person name="Zhang T."/>
        </authorList>
    </citation>
    <scope>NUCLEOTIDE SEQUENCE</scope>
    <source>
        <strain evidence="1">HKST-UBA11</strain>
    </source>
</reference>
<comment type="caution">
    <text evidence="1">The sequence shown here is derived from an EMBL/GenBank/DDBJ whole genome shotgun (WGS) entry which is preliminary data.</text>
</comment>
<dbReference type="InterPro" id="IPR019012">
    <property type="entry name" value="RNA_cap_Gua-N2-MeTrfase"/>
</dbReference>
<dbReference type="SUPFAM" id="SSF53335">
    <property type="entry name" value="S-adenosyl-L-methionine-dependent methyltransferases"/>
    <property type="match status" value="1"/>
</dbReference>
<evidence type="ECO:0000313" key="2">
    <source>
        <dbReference type="Proteomes" id="UP000754563"/>
    </source>
</evidence>
<keyword evidence="1" id="KW-0808">Transferase</keyword>
<dbReference type="EMBL" id="JAGQLH010000064">
    <property type="protein sequence ID" value="MCA9385987.1"/>
    <property type="molecule type" value="Genomic_DNA"/>
</dbReference>
<dbReference type="Pfam" id="PF09445">
    <property type="entry name" value="Methyltransf_15"/>
    <property type="match status" value="1"/>
</dbReference>
<dbReference type="AlphaFoldDB" id="A0A955L994"/>
<dbReference type="PANTHER" id="PTHR14741">
    <property type="entry name" value="S-ADENOSYLMETHIONINE-DEPENDENT METHYLTRANSFERASE RELATED"/>
    <property type="match status" value="1"/>
</dbReference>
<dbReference type="Proteomes" id="UP000754563">
    <property type="component" value="Unassembled WGS sequence"/>
</dbReference>
<keyword evidence="1" id="KW-0489">Methyltransferase</keyword>
<dbReference type="GO" id="GO:0071164">
    <property type="term" value="F:RNA cap trimethylguanosine synthase activity"/>
    <property type="evidence" value="ECO:0007669"/>
    <property type="project" value="TreeGrafter"/>
</dbReference>
<organism evidence="1 2">
    <name type="scientific">Candidatus Dojkabacteria bacterium</name>
    <dbReference type="NCBI Taxonomy" id="2099670"/>
    <lineage>
        <taxon>Bacteria</taxon>
        <taxon>Candidatus Dojkabacteria</taxon>
    </lineage>
</organism>
<dbReference type="PANTHER" id="PTHR14741:SF32">
    <property type="entry name" value="TRIMETHYLGUANOSINE SYNTHASE"/>
    <property type="match status" value="1"/>
</dbReference>
<proteinExistence type="predicted"/>
<dbReference type="Gene3D" id="3.40.50.150">
    <property type="entry name" value="Vaccinia Virus protein VP39"/>
    <property type="match status" value="1"/>
</dbReference>
<evidence type="ECO:0000313" key="1">
    <source>
        <dbReference type="EMBL" id="MCA9385987.1"/>
    </source>
</evidence>